<dbReference type="Gene3D" id="1.20.120.450">
    <property type="entry name" value="dinb family like domain"/>
    <property type="match status" value="1"/>
</dbReference>
<dbReference type="RefSeq" id="WP_148984896.1">
    <property type="nucleotide sequence ID" value="NZ_JBNILK010000003.1"/>
</dbReference>
<evidence type="ECO:0000256" key="1">
    <source>
        <dbReference type="ARBA" id="ARBA00008635"/>
    </source>
</evidence>
<dbReference type="InterPro" id="IPR007837">
    <property type="entry name" value="DinB"/>
</dbReference>
<dbReference type="Proteomes" id="UP000322997">
    <property type="component" value="Unassembled WGS sequence"/>
</dbReference>
<dbReference type="PANTHER" id="PTHR37302">
    <property type="entry name" value="SLR1116 PROTEIN"/>
    <property type="match status" value="1"/>
</dbReference>
<reference evidence="4 5" key="1">
    <citation type="submission" date="2019-08" db="EMBL/GenBank/DDBJ databases">
        <title>Bacillus genomes from the desert of Cuatro Cienegas, Coahuila.</title>
        <authorList>
            <person name="Olmedo-Alvarez G."/>
        </authorList>
    </citation>
    <scope>NUCLEOTIDE SEQUENCE [LARGE SCALE GENOMIC DNA]</scope>
    <source>
        <strain evidence="4 5">CH108_3D</strain>
    </source>
</reference>
<keyword evidence="2 3" id="KW-0479">Metal-binding</keyword>
<organism evidence="4 5">
    <name type="scientific">Rossellomorea marisflavi</name>
    <dbReference type="NCBI Taxonomy" id="189381"/>
    <lineage>
        <taxon>Bacteria</taxon>
        <taxon>Bacillati</taxon>
        <taxon>Bacillota</taxon>
        <taxon>Bacilli</taxon>
        <taxon>Bacillales</taxon>
        <taxon>Bacillaceae</taxon>
        <taxon>Rossellomorea</taxon>
    </lineage>
</organism>
<dbReference type="InterPro" id="IPR034660">
    <property type="entry name" value="DinB/YfiT-like"/>
</dbReference>
<name>A0A5D4RY55_9BACI</name>
<feature type="binding site" evidence="3">
    <location>
        <position position="137"/>
    </location>
    <ligand>
        <name>a divalent metal cation</name>
        <dbReference type="ChEBI" id="CHEBI:60240"/>
    </ligand>
</feature>
<sequence length="162" mass="18679">MNLTEYRSVQHTRKTLLDFCRDLPQDDFTNENAFGWGSIRHTLVHTADCYHAWLGSFLLLKTKEPLTPKNEIKDVTLDDIVNRFGQADDYVKEVLDHFAGQMDETISRKIPWRDGVAPISMTPEKLLFHVVTHEYHHKGQVMAMVRQLGYEPPNTDVLGTPD</sequence>
<dbReference type="EMBL" id="VTEQ01000002">
    <property type="protein sequence ID" value="TYS54768.1"/>
    <property type="molecule type" value="Genomic_DNA"/>
</dbReference>
<evidence type="ECO:0000256" key="3">
    <source>
        <dbReference type="PIRSR" id="PIRSR607837-1"/>
    </source>
</evidence>
<feature type="binding site" evidence="3">
    <location>
        <position position="133"/>
    </location>
    <ligand>
        <name>a divalent metal cation</name>
        <dbReference type="ChEBI" id="CHEBI:60240"/>
    </ligand>
</feature>
<dbReference type="Pfam" id="PF05163">
    <property type="entry name" value="DinB"/>
    <property type="match status" value="1"/>
</dbReference>
<accession>A0A5D4RY55</accession>
<dbReference type="SUPFAM" id="SSF109854">
    <property type="entry name" value="DinB/YfiT-like putative metalloenzymes"/>
    <property type="match status" value="1"/>
</dbReference>
<dbReference type="PANTHER" id="PTHR37302:SF3">
    <property type="entry name" value="DAMAGE-INDUCIBLE PROTEIN DINB"/>
    <property type="match status" value="1"/>
</dbReference>
<protein>
    <submittedName>
        <fullName evidence="4">DUF664 domain-containing protein</fullName>
    </submittedName>
</protein>
<evidence type="ECO:0000313" key="4">
    <source>
        <dbReference type="EMBL" id="TYS54768.1"/>
    </source>
</evidence>
<evidence type="ECO:0000313" key="5">
    <source>
        <dbReference type="Proteomes" id="UP000322997"/>
    </source>
</evidence>
<feature type="binding site" evidence="3">
    <location>
        <position position="45"/>
    </location>
    <ligand>
        <name>a divalent metal cation</name>
        <dbReference type="ChEBI" id="CHEBI:60240"/>
    </ligand>
</feature>
<dbReference type="AlphaFoldDB" id="A0A5D4RY55"/>
<gene>
    <name evidence="4" type="ORF">FZC83_07420</name>
</gene>
<proteinExistence type="inferred from homology"/>
<evidence type="ECO:0000256" key="2">
    <source>
        <dbReference type="ARBA" id="ARBA00022723"/>
    </source>
</evidence>
<dbReference type="GO" id="GO:0046872">
    <property type="term" value="F:metal ion binding"/>
    <property type="evidence" value="ECO:0007669"/>
    <property type="project" value="UniProtKB-KW"/>
</dbReference>
<comment type="caution">
    <text evidence="4">The sequence shown here is derived from an EMBL/GenBank/DDBJ whole genome shotgun (WGS) entry which is preliminary data.</text>
</comment>
<comment type="similarity">
    <text evidence="1">Belongs to the DinB family.</text>
</comment>